<dbReference type="Proteomes" id="UP000298416">
    <property type="component" value="Unassembled WGS sequence"/>
</dbReference>
<dbReference type="PANTHER" id="PTHR34274">
    <property type="entry name" value="TRANSMEMBRANE PROTEIN"/>
    <property type="match status" value="1"/>
</dbReference>
<feature type="transmembrane region" description="Helical" evidence="1">
    <location>
        <begin position="130"/>
        <end position="148"/>
    </location>
</feature>
<evidence type="ECO:0000256" key="1">
    <source>
        <dbReference type="SAM" id="Phobius"/>
    </source>
</evidence>
<protein>
    <recommendedName>
        <fullName evidence="2">DUF7865 domain-containing protein</fullName>
    </recommendedName>
</protein>
<dbReference type="PANTHER" id="PTHR34274:SF5">
    <property type="entry name" value="TRANSMEMBRANE PROTEIN"/>
    <property type="match status" value="1"/>
</dbReference>
<dbReference type="InterPro" id="IPR057187">
    <property type="entry name" value="DUF7865"/>
</dbReference>
<reference evidence="3" key="2">
    <citation type="submission" date="2020-08" db="EMBL/GenBank/DDBJ databases">
        <title>Plant Genome Project.</title>
        <authorList>
            <person name="Zhang R.-G."/>
        </authorList>
    </citation>
    <scope>NUCLEOTIDE SEQUENCE</scope>
    <source>
        <strain evidence="3">Huo1</strain>
        <tissue evidence="3">Leaf</tissue>
    </source>
</reference>
<proteinExistence type="predicted"/>
<dbReference type="EMBL" id="PNBA02000005">
    <property type="protein sequence ID" value="KAG6424381.1"/>
    <property type="molecule type" value="Genomic_DNA"/>
</dbReference>
<comment type="caution">
    <text evidence="3">The sequence shown here is derived from an EMBL/GenBank/DDBJ whole genome shotgun (WGS) entry which is preliminary data.</text>
</comment>
<name>A0A8X8Y759_SALSN</name>
<keyword evidence="1" id="KW-0812">Transmembrane</keyword>
<dbReference type="Pfam" id="PF25266">
    <property type="entry name" value="DUF7865"/>
    <property type="match status" value="1"/>
</dbReference>
<organism evidence="3">
    <name type="scientific">Salvia splendens</name>
    <name type="common">Scarlet sage</name>
    <dbReference type="NCBI Taxonomy" id="180675"/>
    <lineage>
        <taxon>Eukaryota</taxon>
        <taxon>Viridiplantae</taxon>
        <taxon>Streptophyta</taxon>
        <taxon>Embryophyta</taxon>
        <taxon>Tracheophyta</taxon>
        <taxon>Spermatophyta</taxon>
        <taxon>Magnoliopsida</taxon>
        <taxon>eudicotyledons</taxon>
        <taxon>Gunneridae</taxon>
        <taxon>Pentapetalae</taxon>
        <taxon>asterids</taxon>
        <taxon>lamiids</taxon>
        <taxon>Lamiales</taxon>
        <taxon>Lamiaceae</taxon>
        <taxon>Nepetoideae</taxon>
        <taxon>Mentheae</taxon>
        <taxon>Salviinae</taxon>
        <taxon>Salvia</taxon>
        <taxon>Salvia subgen. Calosphace</taxon>
        <taxon>core Calosphace</taxon>
    </lineage>
</organism>
<keyword evidence="1" id="KW-0472">Membrane</keyword>
<evidence type="ECO:0000259" key="2">
    <source>
        <dbReference type="Pfam" id="PF25266"/>
    </source>
</evidence>
<feature type="transmembrane region" description="Helical" evidence="1">
    <location>
        <begin position="51"/>
        <end position="69"/>
    </location>
</feature>
<feature type="transmembrane region" description="Helical" evidence="1">
    <location>
        <begin position="75"/>
        <end position="95"/>
    </location>
</feature>
<dbReference type="AlphaFoldDB" id="A0A8X8Y759"/>
<keyword evidence="1" id="KW-1133">Transmembrane helix</keyword>
<keyword evidence="4" id="KW-1185">Reference proteome</keyword>
<evidence type="ECO:0000313" key="3">
    <source>
        <dbReference type="EMBL" id="KAG6424381.1"/>
    </source>
</evidence>
<gene>
    <name evidence="3" type="ORF">SASPL_114799</name>
</gene>
<evidence type="ECO:0000313" key="4">
    <source>
        <dbReference type="Proteomes" id="UP000298416"/>
    </source>
</evidence>
<reference evidence="3" key="1">
    <citation type="submission" date="2018-01" db="EMBL/GenBank/DDBJ databases">
        <authorList>
            <person name="Mao J.F."/>
        </authorList>
    </citation>
    <scope>NUCLEOTIDE SEQUENCE</scope>
    <source>
        <strain evidence="3">Huo1</strain>
        <tissue evidence="3">Leaf</tissue>
    </source>
</reference>
<accession>A0A8X8Y759</accession>
<feature type="domain" description="DUF7865" evidence="2">
    <location>
        <begin position="1"/>
        <end position="122"/>
    </location>
</feature>
<sequence length="188" mass="21572">MLHSLVALSCGAMMMFYRDEVFVFSRGKDHASKILGSTPHDQLLIRTSDSFSGLLLFAVGMLLFMVAFVKEKEFHGFFARGCVVLHVAMAIWRIYFERKVEDLGHDWLRLVFGDIILGLSWMELRTAMSFTGVDVEFGFASLIYMFLLEREEEDKMFLRRCGPPHVCKLGVQLGLDVLQREKTSIFTN</sequence>